<sequence length="99" mass="11358">MKRFLIGAFAALVSSSASADTYNYICKENGQTSQLKVDDTKNILQWKDETYRLRATEDCAKYGWRAEKDGIAFDFCTATQGYADFQYRSKTVQCNLQRK</sequence>
<proteinExistence type="predicted"/>
<name>A0ABX8A6A6_9BRAD</name>
<gene>
    <name evidence="2" type="ORF">RPMA_03510</name>
</gene>
<organism evidence="2 3">
    <name type="scientific">Tardiphaga alba</name>
    <dbReference type="NCBI Taxonomy" id="340268"/>
    <lineage>
        <taxon>Bacteria</taxon>
        <taxon>Pseudomonadati</taxon>
        <taxon>Pseudomonadota</taxon>
        <taxon>Alphaproteobacteria</taxon>
        <taxon>Hyphomicrobiales</taxon>
        <taxon>Nitrobacteraceae</taxon>
        <taxon>Tardiphaga</taxon>
    </lineage>
</organism>
<keyword evidence="1" id="KW-0732">Signal</keyword>
<keyword evidence="3" id="KW-1185">Reference proteome</keyword>
<feature type="chain" id="PRO_5046719950" evidence="1">
    <location>
        <begin position="20"/>
        <end position="99"/>
    </location>
</feature>
<protein>
    <submittedName>
        <fullName evidence="2">Uncharacterized protein</fullName>
    </submittedName>
</protein>
<evidence type="ECO:0000256" key="1">
    <source>
        <dbReference type="SAM" id="SignalP"/>
    </source>
</evidence>
<evidence type="ECO:0000313" key="3">
    <source>
        <dbReference type="Proteomes" id="UP000682843"/>
    </source>
</evidence>
<evidence type="ECO:0000313" key="2">
    <source>
        <dbReference type="EMBL" id="QUS38028.1"/>
    </source>
</evidence>
<accession>A0ABX8A6A6</accession>
<dbReference type="Proteomes" id="UP000682843">
    <property type="component" value="Chromosome"/>
</dbReference>
<reference evidence="2 3" key="1">
    <citation type="submission" date="2019-02" db="EMBL/GenBank/DDBJ databases">
        <title>Emended description of the genus Rhodopseudomonas and description of Rhodopseudomonas albus sp. nov., a non-phototrophic, heavy-metal-tolerant bacterium isolated from garden soil.</title>
        <authorList>
            <person name="Bao Z."/>
            <person name="Cao W.W."/>
            <person name="Sato Y."/>
            <person name="Nishizawa T."/>
            <person name="Zhao J."/>
            <person name="Guo Y."/>
            <person name="Ohta H."/>
        </authorList>
    </citation>
    <scope>NUCLEOTIDE SEQUENCE [LARGE SCALE GENOMIC DNA]</scope>
    <source>
        <strain evidence="2 3">SK50-23</strain>
    </source>
</reference>
<feature type="signal peptide" evidence="1">
    <location>
        <begin position="1"/>
        <end position="19"/>
    </location>
</feature>
<dbReference type="EMBL" id="CP036498">
    <property type="protein sequence ID" value="QUS38028.1"/>
    <property type="molecule type" value="Genomic_DNA"/>
</dbReference>
<dbReference type="RefSeq" id="WP_211911559.1">
    <property type="nucleotide sequence ID" value="NZ_CP036498.1"/>
</dbReference>